<dbReference type="Proteomes" id="UP000240739">
    <property type="component" value="Unassembled WGS sequence"/>
</dbReference>
<reference evidence="1 2" key="1">
    <citation type="submission" date="2018-03" db="EMBL/GenBank/DDBJ databases">
        <title>Aquarubrobacter algicola gen. nov., sp. nov., a novel actinobacterium isolated from shallow eutrophic lake during the end of cyanobacterial harmful algal blooms.</title>
        <authorList>
            <person name="Chun S.J."/>
        </authorList>
    </citation>
    <scope>NUCLEOTIDE SEQUENCE [LARGE SCALE GENOMIC DNA]</scope>
    <source>
        <strain evidence="1 2">Seoho-28</strain>
    </source>
</reference>
<keyword evidence="2" id="KW-1185">Reference proteome</keyword>
<dbReference type="SUPFAM" id="SSF47240">
    <property type="entry name" value="Ferritin-like"/>
    <property type="match status" value="1"/>
</dbReference>
<dbReference type="AlphaFoldDB" id="A0A2T4UHL4"/>
<protein>
    <recommendedName>
        <fullName evidence="3">Ferritin-like domain-containing protein</fullName>
    </recommendedName>
</protein>
<evidence type="ECO:0000313" key="2">
    <source>
        <dbReference type="Proteomes" id="UP000240739"/>
    </source>
</evidence>
<dbReference type="InterPro" id="IPR012347">
    <property type="entry name" value="Ferritin-like"/>
</dbReference>
<organism evidence="1 2">
    <name type="scientific">Paraconexibacter algicola</name>
    <dbReference type="NCBI Taxonomy" id="2133960"/>
    <lineage>
        <taxon>Bacteria</taxon>
        <taxon>Bacillati</taxon>
        <taxon>Actinomycetota</taxon>
        <taxon>Thermoleophilia</taxon>
        <taxon>Solirubrobacterales</taxon>
        <taxon>Paraconexibacteraceae</taxon>
        <taxon>Paraconexibacter</taxon>
    </lineage>
</organism>
<name>A0A2T4UHL4_9ACTN</name>
<gene>
    <name evidence="1" type="ORF">C7Y72_03060</name>
</gene>
<dbReference type="Gene3D" id="1.20.1260.10">
    <property type="match status" value="1"/>
</dbReference>
<evidence type="ECO:0008006" key="3">
    <source>
        <dbReference type="Google" id="ProtNLM"/>
    </source>
</evidence>
<proteinExistence type="predicted"/>
<dbReference type="EMBL" id="PYYB01000001">
    <property type="protein sequence ID" value="PTL58699.1"/>
    <property type="molecule type" value="Genomic_DNA"/>
</dbReference>
<accession>A0A2T4UHL4</accession>
<dbReference type="Pfam" id="PF13668">
    <property type="entry name" value="Ferritin_2"/>
    <property type="match status" value="1"/>
</dbReference>
<evidence type="ECO:0000313" key="1">
    <source>
        <dbReference type="EMBL" id="PTL58699.1"/>
    </source>
</evidence>
<sequence length="239" mass="24908">MRPSEGPLTDHLKAVDHLVEDAPNLDLRNWDGTNRAQFLRRAGGGFALVAGGSVLASATPTYAQSSGPTAKEILDTAFIAENLAVFVYTAGAGLKFAKSNSRTGVKKGQKFFTGRNAVYLKAALKNEQDHRDFLGNALGSAKPTVPQFQVPKSAVASPLAVLKFALALETAFVSTYLGAIKSGALDAATTLVAAQVAANEASHQGFFSFATGGKGVTKSLPDTVTLAQATTALSPYFKS</sequence>
<dbReference type="InterPro" id="IPR009078">
    <property type="entry name" value="Ferritin-like_SF"/>
</dbReference>
<comment type="caution">
    <text evidence="1">The sequence shown here is derived from an EMBL/GenBank/DDBJ whole genome shotgun (WGS) entry which is preliminary data.</text>
</comment>